<comment type="cofactor">
    <cofactor evidence="16">
        <name>Co(2+)</name>
        <dbReference type="ChEBI" id="CHEBI:48828"/>
    </cofactor>
    <cofactor evidence="16">
        <name>Zn(2+)</name>
        <dbReference type="ChEBI" id="CHEBI:29105"/>
    </cofactor>
    <cofactor evidence="16">
        <name>Mn(2+)</name>
        <dbReference type="ChEBI" id="CHEBI:29035"/>
    </cofactor>
    <cofactor evidence="16">
        <name>Fe(2+)</name>
        <dbReference type="ChEBI" id="CHEBI:29033"/>
    </cofactor>
    <text evidence="16">Binds 2 divalent metal cations per subunit. Has a high-affinity and a low affinity metal-binding site. The true nature of the physiological cofactor is under debate. The enzyme is active with cobalt, zinc, manganese or divalent iron ions.</text>
</comment>
<comment type="catalytic activity">
    <reaction evidence="1 16">
        <text>Release of N-terminal amino acids, preferentially methionine, from peptides and arylamides.</text>
        <dbReference type="EC" id="3.4.11.18"/>
    </reaction>
</comment>
<feature type="region of interest" description="Disordered" evidence="17">
    <location>
        <begin position="1"/>
        <end position="40"/>
    </location>
</feature>
<evidence type="ECO:0000256" key="4">
    <source>
        <dbReference type="ARBA" id="ARBA00001954"/>
    </source>
</evidence>
<dbReference type="InterPro" id="IPR018349">
    <property type="entry name" value="Pept_M24A_MAP2_BS"/>
</dbReference>
<comment type="subcellular location">
    <subcellularLocation>
        <location evidence="5">Cytoplasm</location>
    </subcellularLocation>
</comment>
<dbReference type="InterPro" id="IPR050247">
    <property type="entry name" value="Met_Aminopeptidase_Type2"/>
</dbReference>
<comment type="similarity">
    <text evidence="6 15">Belongs to the eukaryotic ribosomal protein eL38 family.</text>
</comment>
<evidence type="ECO:0000256" key="14">
    <source>
        <dbReference type="ARBA" id="ARBA00056196"/>
    </source>
</evidence>
<comment type="caution">
    <text evidence="19">The sequence shown here is derived from an EMBL/GenBank/DDBJ whole genome shotgun (WGS) entry which is preliminary data.</text>
</comment>
<comment type="cofactor">
    <cofactor evidence="2">
        <name>Mn(2+)</name>
        <dbReference type="ChEBI" id="CHEBI:29035"/>
    </cofactor>
</comment>
<evidence type="ECO:0000256" key="13">
    <source>
        <dbReference type="ARBA" id="ARBA00023274"/>
    </source>
</evidence>
<dbReference type="PRINTS" id="PR00599">
    <property type="entry name" value="MAPEPTIDASE"/>
</dbReference>
<dbReference type="Proteomes" id="UP000324897">
    <property type="component" value="Unassembled WGS sequence"/>
</dbReference>
<sequence length="814" mass="90484">MPSPTDSSESSVKKKESGYSGKRRKVNDESESGSSRDRVSFLESCGSCAEDDEAISAEKELCEDRPADAIGSVFAKNLVLLSDAKNLDSSVSAGVSAICNDQNGIICDILTCYCQQPLDSLSFLSILSKLERKTAEFFPFTDVLPSAYRSNILEFVDVTVKLRRSLSLFRAKSVHAPTICDIAGELVKINLEINMMIRCSAVCSVHNKVTEVLKAQNEEVVKMVKLFHEHKVSTESLMKVGPPCRDASVWEGRGDETYEGFSSHARGYKSNPSRQSRPAAACSGDVEKRSPSALKEATKEMEALHVKKNEETGNLSKEGEVADSNGAVSASQSSPPEDDDEAQADGPSQDGAPEAAKKKKKKSKAKKKKDPLKQTDPPSIPVDELFPLGEFPEGELQQYKDDNLWRTTSEEKRELERLQKPMYNSVRRAAEVHRQVRKYMRSIIKPGMLMIDLCETLENMVRKLIKENGLQAGIAFPTGCSLNWVAAHWTPNAGDKTVLQYDDVMKLDFGTHIDGYIVDCAFTVAFNPMYDPLLQATRDATNTGIKEAGIDARLCDVGAAIQEVMESYEVEINGKVFQVKSIRNLNGHSIGPYQIHAGKSVPIVKGGEQTKMEEGEFYAIETFGSTGKGFVREDLECSHYMKNFDVGHVPLRVAKAKQLLGTINNNFGTLAFCRRYLDRLGETKYLMALKNLCDVGIVQPYPPLCDVKGSYVSQFEHTILLRPTCKEPKQIHEIKDFLLTARRKDARSVKIKRSKDVVKFKVRCSKYLYTLCVFDAEKANKLKQSLPPVLPGNIVLLLMRFERPRGLKMGRTTS</sequence>
<gene>
    <name evidence="19" type="ORF">EJB05_47901</name>
</gene>
<reference evidence="19 20" key="1">
    <citation type="journal article" date="2019" name="Sci. Rep.">
        <title>A high-quality genome of Eragrostis curvula grass provides insights into Poaceae evolution and supports new strategies to enhance forage quality.</title>
        <authorList>
            <person name="Carballo J."/>
            <person name="Santos B.A.C.M."/>
            <person name="Zappacosta D."/>
            <person name="Garbus I."/>
            <person name="Selva J.P."/>
            <person name="Gallo C.A."/>
            <person name="Diaz A."/>
            <person name="Albertini E."/>
            <person name="Caccamo M."/>
            <person name="Echenique V."/>
        </authorList>
    </citation>
    <scope>NUCLEOTIDE SEQUENCE [LARGE SCALE GENOMIC DNA]</scope>
    <source>
        <strain evidence="20">cv. Victoria</strain>
        <tissue evidence="19">Leaf</tissue>
    </source>
</reference>
<keyword evidence="10 16" id="KW-0479">Metal-binding</keyword>
<dbReference type="GO" id="GO:0006412">
    <property type="term" value="P:translation"/>
    <property type="evidence" value="ECO:0007669"/>
    <property type="project" value="InterPro"/>
</dbReference>
<dbReference type="InterPro" id="IPR001714">
    <property type="entry name" value="Pept_M24_MAP"/>
</dbReference>
<comment type="cofactor">
    <cofactor evidence="4">
        <name>Fe(2+)</name>
        <dbReference type="ChEBI" id="CHEBI:29033"/>
    </cofactor>
</comment>
<dbReference type="CDD" id="cd01088">
    <property type="entry name" value="MetAP2"/>
    <property type="match status" value="1"/>
</dbReference>
<evidence type="ECO:0000259" key="18">
    <source>
        <dbReference type="Pfam" id="PF00557"/>
    </source>
</evidence>
<dbReference type="PANTHER" id="PTHR45777:SF2">
    <property type="entry name" value="METHIONINE AMINOPEPTIDASE 2"/>
    <property type="match status" value="1"/>
</dbReference>
<dbReference type="FunFam" id="3.30.720.90:FF:000001">
    <property type="entry name" value="60S ribosomal protein L38"/>
    <property type="match status" value="1"/>
</dbReference>
<dbReference type="Gramene" id="TVU04767">
    <property type="protein sequence ID" value="TVU04767"/>
    <property type="gene ID" value="EJB05_47901"/>
</dbReference>
<evidence type="ECO:0000256" key="15">
    <source>
        <dbReference type="RuleBase" id="RU003445"/>
    </source>
</evidence>
<dbReference type="PROSITE" id="PS01202">
    <property type="entry name" value="MAP_2"/>
    <property type="match status" value="1"/>
</dbReference>
<feature type="non-terminal residue" evidence="19">
    <location>
        <position position="1"/>
    </location>
</feature>
<feature type="compositionally biased region" description="Basic and acidic residues" evidence="17">
    <location>
        <begin position="285"/>
        <end position="311"/>
    </location>
</feature>
<evidence type="ECO:0000256" key="12">
    <source>
        <dbReference type="ARBA" id="ARBA00022980"/>
    </source>
</evidence>
<keyword evidence="9 16" id="KW-0645">Protease</keyword>
<keyword evidence="13 15" id="KW-0687">Ribonucleoprotein</keyword>
<evidence type="ECO:0000256" key="10">
    <source>
        <dbReference type="ARBA" id="ARBA00022723"/>
    </source>
</evidence>
<keyword evidence="7 16" id="KW-0031">Aminopeptidase</keyword>
<comment type="function">
    <text evidence="16">Cotranslationally removes the N-terminal methionine from nascent proteins. The N-terminal methionine is often cleaved when the second residue in the primary sequence is small and uncharged (Met-Ala-, Cys, Gly, Pro, Ser, Thr, or Val).</text>
</comment>
<dbReference type="GO" id="GO:0004239">
    <property type="term" value="F:initiator methionyl aminopeptidase activity"/>
    <property type="evidence" value="ECO:0007669"/>
    <property type="project" value="UniProtKB-EC"/>
</dbReference>
<comment type="cofactor">
    <cofactor evidence="3">
        <name>Zn(2+)</name>
        <dbReference type="ChEBI" id="CHEBI:29105"/>
    </cofactor>
</comment>
<accession>A0A5J9T0K3</accession>
<dbReference type="OrthoDB" id="7848262at2759"/>
<dbReference type="Gene3D" id="3.30.720.90">
    <property type="match status" value="1"/>
</dbReference>
<feature type="compositionally biased region" description="Basic residues" evidence="17">
    <location>
        <begin position="357"/>
        <end position="370"/>
    </location>
</feature>
<dbReference type="InterPro" id="IPR036390">
    <property type="entry name" value="WH_DNA-bd_sf"/>
</dbReference>
<dbReference type="InterPro" id="IPR002468">
    <property type="entry name" value="Pept_M24A_MAP2"/>
</dbReference>
<dbReference type="GO" id="GO:0006508">
    <property type="term" value="P:proteolysis"/>
    <property type="evidence" value="ECO:0007669"/>
    <property type="project" value="UniProtKB-KW"/>
</dbReference>
<dbReference type="GO" id="GO:0005840">
    <property type="term" value="C:ribosome"/>
    <property type="evidence" value="ECO:0007669"/>
    <property type="project" value="UniProtKB-KW"/>
</dbReference>
<evidence type="ECO:0000313" key="19">
    <source>
        <dbReference type="EMBL" id="TVU04767.1"/>
    </source>
</evidence>
<dbReference type="InterPro" id="IPR038464">
    <property type="entry name" value="Ribosomal_eL38_sf"/>
</dbReference>
<keyword evidence="8" id="KW-0963">Cytoplasm</keyword>
<keyword evidence="12 15" id="KW-0689">Ribosomal protein</keyword>
<keyword evidence="20" id="KW-1185">Reference proteome</keyword>
<dbReference type="Pfam" id="PF01781">
    <property type="entry name" value="Ribosomal_L38e"/>
    <property type="match status" value="1"/>
</dbReference>
<feature type="domain" description="Peptidase M24" evidence="18">
    <location>
        <begin position="426"/>
        <end position="622"/>
    </location>
</feature>
<dbReference type="GO" id="GO:0005737">
    <property type="term" value="C:cytoplasm"/>
    <property type="evidence" value="ECO:0007669"/>
    <property type="project" value="UniProtKB-SubCell"/>
</dbReference>
<dbReference type="EC" id="3.4.11.18" evidence="16"/>
<dbReference type="GO" id="GO:0070006">
    <property type="term" value="F:metalloaminopeptidase activity"/>
    <property type="evidence" value="ECO:0007669"/>
    <property type="project" value="InterPro"/>
</dbReference>
<dbReference type="AlphaFoldDB" id="A0A5J9T0K3"/>
<dbReference type="InterPro" id="IPR036388">
    <property type="entry name" value="WH-like_DNA-bd_sf"/>
</dbReference>
<evidence type="ECO:0000256" key="5">
    <source>
        <dbReference type="ARBA" id="ARBA00004496"/>
    </source>
</evidence>
<dbReference type="GO" id="GO:0046872">
    <property type="term" value="F:metal ion binding"/>
    <property type="evidence" value="ECO:0007669"/>
    <property type="project" value="UniProtKB-KW"/>
</dbReference>
<evidence type="ECO:0000256" key="6">
    <source>
        <dbReference type="ARBA" id="ARBA00007803"/>
    </source>
</evidence>
<keyword evidence="11" id="KW-0378">Hydrolase</keyword>
<name>A0A5J9T0K3_9POAL</name>
<protein>
    <recommendedName>
        <fullName evidence="16">Methionine aminopeptidase</fullName>
        <ecNumber evidence="16">3.4.11.18</ecNumber>
    </recommendedName>
</protein>
<dbReference type="FunFam" id="1.10.10.10:FF:000106">
    <property type="entry name" value="Methionine aminopeptidase 2"/>
    <property type="match status" value="1"/>
</dbReference>
<dbReference type="PANTHER" id="PTHR45777">
    <property type="entry name" value="METHIONINE AMINOPEPTIDASE 2"/>
    <property type="match status" value="1"/>
</dbReference>
<dbReference type="FunFam" id="3.90.230.10:FF:000003">
    <property type="entry name" value="Methionine aminopeptidase 2"/>
    <property type="match status" value="1"/>
</dbReference>
<evidence type="ECO:0000256" key="1">
    <source>
        <dbReference type="ARBA" id="ARBA00000294"/>
    </source>
</evidence>
<evidence type="ECO:0000256" key="7">
    <source>
        <dbReference type="ARBA" id="ARBA00022438"/>
    </source>
</evidence>
<dbReference type="SUPFAM" id="SSF46785">
    <property type="entry name" value="Winged helix' DNA-binding domain"/>
    <property type="match status" value="1"/>
</dbReference>
<dbReference type="HAMAP" id="MF_03175">
    <property type="entry name" value="MetAP_2_euk"/>
    <property type="match status" value="1"/>
</dbReference>
<dbReference type="Gene3D" id="3.90.230.10">
    <property type="entry name" value="Creatinase/methionine aminopeptidase superfamily"/>
    <property type="match status" value="1"/>
</dbReference>
<proteinExistence type="inferred from homology"/>
<feature type="compositionally biased region" description="Polar residues" evidence="17">
    <location>
        <begin position="326"/>
        <end position="335"/>
    </location>
</feature>
<comment type="function">
    <text evidence="14">Protects eukaryotic initiation factor EIF2S1 from translation-inhibiting phosphorylation by inhibitory kinases such as EIF2AK2/PKR and EIF2AK1/HCR. Plays a critical role in the regulation of protein synthesis.</text>
</comment>
<dbReference type="Gene3D" id="1.10.10.10">
    <property type="entry name" value="Winged helix-like DNA-binding domain superfamily/Winged helix DNA-binding domain"/>
    <property type="match status" value="1"/>
</dbReference>
<evidence type="ECO:0000256" key="17">
    <source>
        <dbReference type="SAM" id="MobiDB-lite"/>
    </source>
</evidence>
<evidence type="ECO:0000256" key="8">
    <source>
        <dbReference type="ARBA" id="ARBA00022490"/>
    </source>
</evidence>
<dbReference type="EMBL" id="RWGY01000051">
    <property type="protein sequence ID" value="TVU04767.1"/>
    <property type="molecule type" value="Genomic_DNA"/>
</dbReference>
<dbReference type="GO" id="GO:0003735">
    <property type="term" value="F:structural constituent of ribosome"/>
    <property type="evidence" value="ECO:0007669"/>
    <property type="project" value="InterPro"/>
</dbReference>
<organism evidence="19 20">
    <name type="scientific">Eragrostis curvula</name>
    <name type="common">weeping love grass</name>
    <dbReference type="NCBI Taxonomy" id="38414"/>
    <lineage>
        <taxon>Eukaryota</taxon>
        <taxon>Viridiplantae</taxon>
        <taxon>Streptophyta</taxon>
        <taxon>Embryophyta</taxon>
        <taxon>Tracheophyta</taxon>
        <taxon>Spermatophyta</taxon>
        <taxon>Magnoliopsida</taxon>
        <taxon>Liliopsida</taxon>
        <taxon>Poales</taxon>
        <taxon>Poaceae</taxon>
        <taxon>PACMAD clade</taxon>
        <taxon>Chloridoideae</taxon>
        <taxon>Eragrostideae</taxon>
        <taxon>Eragrostidinae</taxon>
        <taxon>Eragrostis</taxon>
    </lineage>
</organism>
<evidence type="ECO:0000313" key="20">
    <source>
        <dbReference type="Proteomes" id="UP000324897"/>
    </source>
</evidence>
<dbReference type="Pfam" id="PF00557">
    <property type="entry name" value="Peptidase_M24"/>
    <property type="match status" value="1"/>
</dbReference>
<evidence type="ECO:0000256" key="3">
    <source>
        <dbReference type="ARBA" id="ARBA00001947"/>
    </source>
</evidence>
<dbReference type="NCBIfam" id="TIGR00501">
    <property type="entry name" value="met_pdase_II"/>
    <property type="match status" value="1"/>
</dbReference>
<evidence type="ECO:0000256" key="11">
    <source>
        <dbReference type="ARBA" id="ARBA00022801"/>
    </source>
</evidence>
<dbReference type="InterPro" id="IPR000994">
    <property type="entry name" value="Pept_M24"/>
</dbReference>
<dbReference type="InterPro" id="IPR002675">
    <property type="entry name" value="Ribosomal_eL38"/>
</dbReference>
<dbReference type="InterPro" id="IPR036005">
    <property type="entry name" value="Creatinase/aminopeptidase-like"/>
</dbReference>
<feature type="region of interest" description="Disordered" evidence="17">
    <location>
        <begin position="261"/>
        <end position="387"/>
    </location>
</feature>
<dbReference type="GO" id="GO:1990904">
    <property type="term" value="C:ribonucleoprotein complex"/>
    <property type="evidence" value="ECO:0007669"/>
    <property type="project" value="UniProtKB-KW"/>
</dbReference>
<evidence type="ECO:0000256" key="2">
    <source>
        <dbReference type="ARBA" id="ARBA00001936"/>
    </source>
</evidence>
<comment type="similarity">
    <text evidence="16">Belongs to the peptidase M24A family.</text>
</comment>
<evidence type="ECO:0000256" key="16">
    <source>
        <dbReference type="RuleBase" id="RU003653"/>
    </source>
</evidence>
<evidence type="ECO:0000256" key="9">
    <source>
        <dbReference type="ARBA" id="ARBA00022670"/>
    </source>
</evidence>
<dbReference type="SUPFAM" id="SSF55920">
    <property type="entry name" value="Creatinase/aminopeptidase"/>
    <property type="match status" value="1"/>
</dbReference>